<dbReference type="AlphaFoldDB" id="A0A817FBM6"/>
<comment type="caution">
    <text evidence="1">The sequence shown here is derived from an EMBL/GenBank/DDBJ whole genome shotgun (WGS) entry which is preliminary data.</text>
</comment>
<accession>A0A817FBM6</accession>
<evidence type="ECO:0000313" key="2">
    <source>
        <dbReference type="Proteomes" id="UP000675881"/>
    </source>
</evidence>
<dbReference type="EMBL" id="CAJNVT010000052">
    <property type="protein sequence ID" value="CAF2743926.1"/>
    <property type="molecule type" value="Genomic_DNA"/>
</dbReference>
<gene>
    <name evidence="1" type="ORF">LSAA_186</name>
</gene>
<evidence type="ECO:0000313" key="1">
    <source>
        <dbReference type="EMBL" id="CAF2743926.1"/>
    </source>
</evidence>
<keyword evidence="2" id="KW-1185">Reference proteome</keyword>
<organism evidence="1 2">
    <name type="scientific">Lepeophtheirus salmonis</name>
    <name type="common">Salmon louse</name>
    <name type="synonym">Caligus salmonis</name>
    <dbReference type="NCBI Taxonomy" id="72036"/>
    <lineage>
        <taxon>Eukaryota</taxon>
        <taxon>Metazoa</taxon>
        <taxon>Ecdysozoa</taxon>
        <taxon>Arthropoda</taxon>
        <taxon>Crustacea</taxon>
        <taxon>Multicrustacea</taxon>
        <taxon>Hexanauplia</taxon>
        <taxon>Copepoda</taxon>
        <taxon>Siphonostomatoida</taxon>
        <taxon>Caligidae</taxon>
        <taxon>Lepeophtheirus</taxon>
    </lineage>
</organism>
<dbReference type="Proteomes" id="UP000675881">
    <property type="component" value="Unassembled WGS sequence"/>
</dbReference>
<reference evidence="1" key="1">
    <citation type="submission" date="2021-02" db="EMBL/GenBank/DDBJ databases">
        <authorList>
            <person name="Bekaert M."/>
        </authorList>
    </citation>
    <scope>NUCLEOTIDE SEQUENCE</scope>
    <source>
        <strain evidence="1">IoA-00</strain>
    </source>
</reference>
<proteinExistence type="predicted"/>
<sequence>MLTCSLGYKCVPKMITGKAIAKALRGNFPLQCALRLTILNSLLQEEIVFEDDLKTVKVIYQSIIDGNTPLDEFKNCKVLEDQQKNWQNHPTFTLQMLNLFAATGHINYTKSGMLYLQMMSDLPSTFPDLHEQFTKKRISCCANAVAEDTRLSNSWRKDDRKCCVDMGTVDAMTTLTGNKYKTSNQDAELGKNRMKRDNYNFEKIRPWIKSHTSFDENEHALRCIATGVTTTEGDGINCDDAESVGEAIEDQLLYGILYSESKTKKKEQIKTLEALEVGLRVDKDKVHVDPLLLFSRRLLVLIEREEDI</sequence>
<name>A0A817FBM6_LEPSM</name>
<protein>
    <submittedName>
        <fullName evidence="1">(salmon louse) hypothetical protein</fullName>
    </submittedName>
</protein>